<dbReference type="Proteomes" id="UP000054498">
    <property type="component" value="Unassembled WGS sequence"/>
</dbReference>
<dbReference type="Pfam" id="PF14713">
    <property type="entry name" value="DUF4464"/>
    <property type="match status" value="1"/>
</dbReference>
<keyword evidence="6" id="KW-0539">Nucleus</keyword>
<dbReference type="GO" id="GO:0005634">
    <property type="term" value="C:nucleus"/>
    <property type="evidence" value="ECO:0007669"/>
    <property type="project" value="UniProtKB-SubCell"/>
</dbReference>
<dbReference type="EMBL" id="KK100737">
    <property type="protein sequence ID" value="KIZ04037.1"/>
    <property type="molecule type" value="Genomic_DNA"/>
</dbReference>
<organism evidence="8 9">
    <name type="scientific">Monoraphidium neglectum</name>
    <dbReference type="NCBI Taxonomy" id="145388"/>
    <lineage>
        <taxon>Eukaryota</taxon>
        <taxon>Viridiplantae</taxon>
        <taxon>Chlorophyta</taxon>
        <taxon>core chlorophytes</taxon>
        <taxon>Chlorophyceae</taxon>
        <taxon>CS clade</taxon>
        <taxon>Sphaeropleales</taxon>
        <taxon>Selenastraceae</taxon>
        <taxon>Monoraphidium</taxon>
    </lineage>
</organism>
<protein>
    <recommendedName>
        <fullName evidence="4">Cilia- and flagella-associated protein 299</fullName>
    </recommendedName>
</protein>
<dbReference type="OrthoDB" id="2136125at2759"/>
<evidence type="ECO:0000256" key="7">
    <source>
        <dbReference type="SAM" id="MobiDB-lite"/>
    </source>
</evidence>
<dbReference type="AlphaFoldDB" id="A0A0D2MU44"/>
<proteinExistence type="predicted"/>
<reference evidence="8 9" key="1">
    <citation type="journal article" date="2013" name="BMC Genomics">
        <title>Reconstruction of the lipid metabolism for the microalga Monoraphidium neglectum from its genome sequence reveals characteristics suitable for biofuel production.</title>
        <authorList>
            <person name="Bogen C."/>
            <person name="Al-Dilaimi A."/>
            <person name="Albersmeier A."/>
            <person name="Wichmann J."/>
            <person name="Grundmann M."/>
            <person name="Rupp O."/>
            <person name="Lauersen K.J."/>
            <person name="Blifernez-Klassen O."/>
            <person name="Kalinowski J."/>
            <person name="Goesmann A."/>
            <person name="Mussgnug J.H."/>
            <person name="Kruse O."/>
        </authorList>
    </citation>
    <scope>NUCLEOTIDE SEQUENCE [LARGE SCALE GENOMIC DNA]</scope>
    <source>
        <strain evidence="8 9">SAG 48.87</strain>
    </source>
</reference>
<evidence type="ECO:0000256" key="5">
    <source>
        <dbReference type="ARBA" id="ARBA00022490"/>
    </source>
</evidence>
<keyword evidence="9" id="KW-1185">Reference proteome</keyword>
<evidence type="ECO:0000313" key="9">
    <source>
        <dbReference type="Proteomes" id="UP000054498"/>
    </source>
</evidence>
<gene>
    <name evidence="8" type="ORF">MNEG_3921</name>
</gene>
<dbReference type="GO" id="GO:0005737">
    <property type="term" value="C:cytoplasm"/>
    <property type="evidence" value="ECO:0007669"/>
    <property type="project" value="UniProtKB-SubCell"/>
</dbReference>
<keyword evidence="5" id="KW-0963">Cytoplasm</keyword>
<evidence type="ECO:0000256" key="6">
    <source>
        <dbReference type="ARBA" id="ARBA00023242"/>
    </source>
</evidence>
<evidence type="ECO:0000256" key="4">
    <source>
        <dbReference type="ARBA" id="ARBA00021436"/>
    </source>
</evidence>
<dbReference type="InterPro" id="IPR027887">
    <property type="entry name" value="DUF4464"/>
</dbReference>
<name>A0A0D2MU44_9CHLO</name>
<comment type="subcellular location">
    <subcellularLocation>
        <location evidence="3">Cytoplasm</location>
    </subcellularLocation>
    <subcellularLocation>
        <location evidence="2">Nucleus</location>
    </subcellularLocation>
</comment>
<sequence length="257" mass="29094">MDPDKAPGYDPIAEEFETYEDYLDSQINGTDMYYLENIELARQLVELGIRGNGEVIKREEFEQRKAAAEAVREARLNRKPKKLASQGKDLTGCPLLQALRDREEAVRNGKLCTIIFIRDRNARGQEVSGYIDYGHRLAADGGGGMEAIFARKKRLMPRPTDLSFYNWETHLATANPTPNFQAGPCWCKGLLMLSLLAVAQRVMAEDVHGVMFKSKRDRKVIDVDPRSPPGDNSSRSELATDEYTQVVLYDHVTRRRA</sequence>
<accession>A0A0D2MU44</accession>
<comment type="function">
    <text evidence="1">May be involved in spermatogenesis.</text>
</comment>
<dbReference type="GeneID" id="25736799"/>
<evidence type="ECO:0000256" key="1">
    <source>
        <dbReference type="ARBA" id="ARBA00003056"/>
    </source>
</evidence>
<dbReference type="PANTHER" id="PTHR33588">
    <property type="entry name" value="CILIA- AND FLAGELLA-ASSOCIATED PROTEIN 299"/>
    <property type="match status" value="1"/>
</dbReference>
<dbReference type="KEGG" id="mng:MNEG_3921"/>
<evidence type="ECO:0000256" key="2">
    <source>
        <dbReference type="ARBA" id="ARBA00004123"/>
    </source>
</evidence>
<evidence type="ECO:0000313" key="8">
    <source>
        <dbReference type="EMBL" id="KIZ04037.1"/>
    </source>
</evidence>
<dbReference type="PANTHER" id="PTHR33588:SF1">
    <property type="entry name" value="CILIA- AND FLAGELLA-ASSOCIATED PROTEIN 299"/>
    <property type="match status" value="1"/>
</dbReference>
<evidence type="ECO:0000256" key="3">
    <source>
        <dbReference type="ARBA" id="ARBA00004496"/>
    </source>
</evidence>
<dbReference type="STRING" id="145388.A0A0D2MU44"/>
<dbReference type="RefSeq" id="XP_013903056.1">
    <property type="nucleotide sequence ID" value="XM_014047602.1"/>
</dbReference>
<feature type="region of interest" description="Disordered" evidence="7">
    <location>
        <begin position="220"/>
        <end position="242"/>
    </location>
</feature>